<protein>
    <recommendedName>
        <fullName evidence="6">CDP-alcohol phosphatidyltransferase-like enzyme</fullName>
    </recommendedName>
</protein>
<dbReference type="Proteomes" id="UP000240418">
    <property type="component" value="Unassembled WGS sequence"/>
</dbReference>
<evidence type="ECO:0000256" key="2">
    <source>
        <dbReference type="RuleBase" id="RU003750"/>
    </source>
</evidence>
<comment type="caution">
    <text evidence="4">The sequence shown here is derived from an EMBL/GenBank/DDBJ whole genome shotgun (WGS) entry which is preliminary data.</text>
</comment>
<evidence type="ECO:0000313" key="5">
    <source>
        <dbReference type="Proteomes" id="UP000240418"/>
    </source>
</evidence>
<dbReference type="InterPro" id="IPR048254">
    <property type="entry name" value="CDP_ALCOHOL_P_TRANSF_CS"/>
</dbReference>
<dbReference type="GO" id="GO:0016780">
    <property type="term" value="F:phosphotransferase activity, for other substituted phosphate groups"/>
    <property type="evidence" value="ECO:0007669"/>
    <property type="project" value="InterPro"/>
</dbReference>
<evidence type="ECO:0000256" key="1">
    <source>
        <dbReference type="ARBA" id="ARBA00022679"/>
    </source>
</evidence>
<evidence type="ECO:0000313" key="4">
    <source>
        <dbReference type="EMBL" id="PSL18735.1"/>
    </source>
</evidence>
<dbReference type="EMBL" id="PYGJ01000009">
    <property type="protein sequence ID" value="PSL18735.1"/>
    <property type="molecule type" value="Genomic_DNA"/>
</dbReference>
<dbReference type="RefSeq" id="WP_106609100.1">
    <property type="nucleotide sequence ID" value="NZ_PYGJ01000009.1"/>
</dbReference>
<comment type="similarity">
    <text evidence="2">Belongs to the CDP-alcohol phosphatidyltransferase class-I family.</text>
</comment>
<evidence type="ECO:0000256" key="3">
    <source>
        <dbReference type="SAM" id="Phobius"/>
    </source>
</evidence>
<organism evidence="4 5">
    <name type="scientific">Shimia abyssi</name>
    <dbReference type="NCBI Taxonomy" id="1662395"/>
    <lineage>
        <taxon>Bacteria</taxon>
        <taxon>Pseudomonadati</taxon>
        <taxon>Pseudomonadota</taxon>
        <taxon>Alphaproteobacteria</taxon>
        <taxon>Rhodobacterales</taxon>
        <taxon>Roseobacteraceae</taxon>
    </lineage>
</organism>
<dbReference type="Pfam" id="PF01066">
    <property type="entry name" value="CDP-OH_P_transf"/>
    <property type="match status" value="1"/>
</dbReference>
<dbReference type="InterPro" id="IPR043130">
    <property type="entry name" value="CDP-OH_PTrfase_TM_dom"/>
</dbReference>
<dbReference type="InterPro" id="IPR000462">
    <property type="entry name" value="CDP-OH_P_trans"/>
</dbReference>
<dbReference type="OrthoDB" id="7857679at2"/>
<keyword evidence="1 2" id="KW-0808">Transferase</keyword>
<feature type="transmembrane region" description="Helical" evidence="3">
    <location>
        <begin position="54"/>
        <end position="85"/>
    </location>
</feature>
<dbReference type="PROSITE" id="PS00379">
    <property type="entry name" value="CDP_ALCOHOL_P_TRANSF"/>
    <property type="match status" value="1"/>
</dbReference>
<keyword evidence="3" id="KW-0812">Transmembrane</keyword>
<proteinExistence type="inferred from homology"/>
<dbReference type="Gene3D" id="1.20.120.1760">
    <property type="match status" value="1"/>
</dbReference>
<dbReference type="GO" id="GO:0016020">
    <property type="term" value="C:membrane"/>
    <property type="evidence" value="ECO:0007669"/>
    <property type="project" value="InterPro"/>
</dbReference>
<gene>
    <name evidence="4" type="ORF">CLV88_109120</name>
</gene>
<accession>A0A2P8FAI6</accession>
<reference evidence="4 5" key="1">
    <citation type="submission" date="2018-03" db="EMBL/GenBank/DDBJ databases">
        <title>Genomic Encyclopedia of Archaeal and Bacterial Type Strains, Phase II (KMG-II): from individual species to whole genera.</title>
        <authorList>
            <person name="Goeker M."/>
        </authorList>
    </citation>
    <scope>NUCLEOTIDE SEQUENCE [LARGE SCALE GENOMIC DNA]</scope>
    <source>
        <strain evidence="4 5">DSM 100673</strain>
    </source>
</reference>
<feature type="transmembrane region" description="Helical" evidence="3">
    <location>
        <begin position="196"/>
        <end position="215"/>
    </location>
</feature>
<keyword evidence="3" id="KW-0472">Membrane</keyword>
<evidence type="ECO:0008006" key="6">
    <source>
        <dbReference type="Google" id="ProtNLM"/>
    </source>
</evidence>
<sequence length="220" mass="23836">MQYTFKQVASANRATAQAEKGTNWSVYLLYRGLGTVLAWLLLKTSTTPTRVTVVALGVVTLIPVMAGFLPLWLAGSVCFVLAFLFQVLDCADGSMARACGTDSAAGARYDFLVDMFQWGVLYASIGLLADRLGDGGTFWTMIGFAAGWLRLFARVCNDSVPEGESDDDGPKMWGIMWFLNGLSGLVPLLFLSGPYMYLAVIAVLVYSIGDILDALTRVIE</sequence>
<dbReference type="AlphaFoldDB" id="A0A2P8FAI6"/>
<keyword evidence="5" id="KW-1185">Reference proteome</keyword>
<name>A0A2P8FAI6_9RHOB</name>
<dbReference type="GO" id="GO:0008654">
    <property type="term" value="P:phospholipid biosynthetic process"/>
    <property type="evidence" value="ECO:0007669"/>
    <property type="project" value="InterPro"/>
</dbReference>
<keyword evidence="3" id="KW-1133">Transmembrane helix</keyword>